<feature type="region of interest" description="Disordered" evidence="1">
    <location>
        <begin position="433"/>
        <end position="478"/>
    </location>
</feature>
<evidence type="ECO:0000256" key="1">
    <source>
        <dbReference type="SAM" id="MobiDB-lite"/>
    </source>
</evidence>
<reference evidence="5" key="1">
    <citation type="submission" date="2021-02" db="EMBL/GenBank/DDBJ databases">
        <title>Natrosporangium hydrolyticum gen. nov., sp. nov, a haloalkaliphilic actinobacterium from a soda solonchak soil.</title>
        <authorList>
            <person name="Sorokin D.Y."/>
            <person name="Khijniak T.V."/>
            <person name="Zakharycheva A.P."/>
            <person name="Boueva O.V."/>
            <person name="Ariskina E.V."/>
            <person name="Hahnke R.L."/>
            <person name="Bunk B."/>
            <person name="Sproer C."/>
            <person name="Schumann P."/>
            <person name="Evtushenko L.I."/>
            <person name="Kublanov I.V."/>
        </authorList>
    </citation>
    <scope>NUCLEOTIDE SEQUENCE</scope>
    <source>
        <strain evidence="5">DSM 106523</strain>
    </source>
</reference>
<dbReference type="PANTHER" id="PTHR38149:SF1">
    <property type="entry name" value="ATPASE"/>
    <property type="match status" value="1"/>
</dbReference>
<dbReference type="InterPro" id="IPR027417">
    <property type="entry name" value="P-loop_NTPase"/>
</dbReference>
<feature type="compositionally biased region" description="Basic residues" evidence="1">
    <location>
        <begin position="469"/>
        <end position="478"/>
    </location>
</feature>
<protein>
    <submittedName>
        <fullName evidence="5">ABC-ATPase domain-containing protein</fullName>
    </submittedName>
</protein>
<evidence type="ECO:0000313" key="5">
    <source>
        <dbReference type="EMBL" id="QSB13841.1"/>
    </source>
</evidence>
<proteinExistence type="predicted"/>
<evidence type="ECO:0000259" key="4">
    <source>
        <dbReference type="Pfam" id="PF21117"/>
    </source>
</evidence>
<dbReference type="Proteomes" id="UP000662857">
    <property type="component" value="Chromosome"/>
</dbReference>
<feature type="domain" description="ATPase of the ABC class N-terminal" evidence="3">
    <location>
        <begin position="5"/>
        <end position="163"/>
    </location>
</feature>
<evidence type="ECO:0000259" key="2">
    <source>
        <dbReference type="Pfam" id="PF09818"/>
    </source>
</evidence>
<dbReference type="InterPro" id="IPR049069">
    <property type="entry name" value="MRB1590-like_C"/>
</dbReference>
<evidence type="ECO:0000259" key="3">
    <source>
        <dbReference type="Pfam" id="PF20446"/>
    </source>
</evidence>
<evidence type="ECO:0000313" key="6">
    <source>
        <dbReference type="Proteomes" id="UP000662857"/>
    </source>
</evidence>
<dbReference type="RefSeq" id="WP_239675953.1">
    <property type="nucleotide sequence ID" value="NZ_CP070499.1"/>
</dbReference>
<dbReference type="InterPro" id="IPR046833">
    <property type="entry name" value="ABC_N"/>
</dbReference>
<dbReference type="SUPFAM" id="SSF52540">
    <property type="entry name" value="P-loop containing nucleoside triphosphate hydrolases"/>
    <property type="match status" value="1"/>
</dbReference>
<dbReference type="Pfam" id="PF21117">
    <property type="entry name" value="MRB1590_C"/>
    <property type="match status" value="1"/>
</dbReference>
<feature type="domain" description="ATPase of the ABC class C-terminal" evidence="2">
    <location>
        <begin position="169"/>
        <end position="437"/>
    </location>
</feature>
<dbReference type="InterPro" id="IPR046834">
    <property type="entry name" value="ABC_ATPase_C"/>
</dbReference>
<organism evidence="5 6">
    <name type="scientific">Natronosporangium hydrolyticum</name>
    <dbReference type="NCBI Taxonomy" id="2811111"/>
    <lineage>
        <taxon>Bacteria</taxon>
        <taxon>Bacillati</taxon>
        <taxon>Actinomycetota</taxon>
        <taxon>Actinomycetes</taxon>
        <taxon>Micromonosporales</taxon>
        <taxon>Micromonosporaceae</taxon>
        <taxon>Natronosporangium</taxon>
    </lineage>
</organism>
<dbReference type="EMBL" id="CP070499">
    <property type="protein sequence ID" value="QSB13841.1"/>
    <property type="molecule type" value="Genomic_DNA"/>
</dbReference>
<name>A0A895Y938_9ACTN</name>
<feature type="domain" description="MRB1590-like C-terminal" evidence="4">
    <location>
        <begin position="477"/>
        <end position="574"/>
    </location>
</feature>
<gene>
    <name evidence="5" type="ORF">JQS43_20150</name>
</gene>
<keyword evidence="6" id="KW-1185">Reference proteome</keyword>
<dbReference type="KEGG" id="nhy:JQS43_20150"/>
<accession>A0A895Y938</accession>
<dbReference type="Pfam" id="PF20446">
    <property type="entry name" value="ABC_N"/>
    <property type="match status" value="1"/>
</dbReference>
<feature type="compositionally biased region" description="Low complexity" evidence="1">
    <location>
        <begin position="442"/>
        <end position="452"/>
    </location>
</feature>
<dbReference type="AlphaFoldDB" id="A0A895Y938"/>
<dbReference type="InterPro" id="IPR019195">
    <property type="entry name" value="ABC_ATPase_put"/>
</dbReference>
<dbReference type="Pfam" id="PF09818">
    <property type="entry name" value="ABC_ATPase"/>
    <property type="match status" value="1"/>
</dbReference>
<dbReference type="PANTHER" id="PTHR38149">
    <property type="entry name" value="ATPASE"/>
    <property type="match status" value="1"/>
</dbReference>
<sequence>MRTRETLERTLAQLDGRGYASYKQLHGSYDLGSCQLAIDHVQVDPYAPPSKVRAIVDRATSDLPKELIDTPAHRVAVADFLTRRFRDAIDRLAPRPSGGGGGPISIGAPGQQVLARTSVLIADDRVEARFQVELPAAGRRALGRNAARLLTETVPAIVEASLRHANLDAEALRRHVELYLDQEALRSALPERGLVAFVGDGAVLPRRSGDSDLPLTDGATVFESPPSLRVSFDLPSGRSVTGMGVPAGITLIVGGGYHGKSTLLRAIERGVYPHLAGDGREWVVTSPEAVTIRAEDGRAVTGVDISPFITNLPAGTDTTRFTSTNASGSTSQAANLVEAVEAGAALLLIDEDTSATNFMIRDQRMRHLIPADREPITPFVDRIRPLHNERGVSTILVAGGSGAFFDVADQVIALDAYVPRDVTAAAREIAASDPAGSGVEAGSGPAAARSGPVFDSSLPRIPTAEALRPRGKGKPAKARGRTAIQYGHETIELSALAQLVDPAQTTAIAHILDRLASRLDGRLTLAEAVTELYRQIADDGLDAVSPHTGHPGILALPRRHEVHAAVNRYRELALRPPR</sequence>